<dbReference type="SUPFAM" id="SSF48056">
    <property type="entry name" value="Di-copper centre-containing domain"/>
    <property type="match status" value="1"/>
</dbReference>
<keyword evidence="5" id="KW-1185">Reference proteome</keyword>
<dbReference type="GeneID" id="39578674"/>
<dbReference type="InterPro" id="IPR050316">
    <property type="entry name" value="Tyrosinase/Hemocyanin"/>
</dbReference>
<dbReference type="AlphaFoldDB" id="A0A3N2Q6J7"/>
<dbReference type="PANTHER" id="PTHR11474">
    <property type="entry name" value="TYROSINASE FAMILY MEMBER"/>
    <property type="match status" value="1"/>
</dbReference>
<dbReference type="STRING" id="1314773.A0A3N2Q6J7"/>
<sequence length="245" mass="27244">MMWAHEELLEQECGWTGGQPYWHEQIDAGHFINSTILDPVLGFGGDGDRTADDCIQDGPFANYTNQVGVGYDVREQCITRRVNETRSIGTSQERVDECLAEDTWEAAWPCIEGQPHGGGHAGIGGQMANPISSPGDPLFYLHHTWLDKIWWDWQKMDLPARLFEMSGQNLQGGNTTGDAPCGGEVIFPPRPDDVPEPVVEGDPGCATTLDHVLHMFGVVEDRTIREVMDIHGPLLRYDYVDPDEP</sequence>
<keyword evidence="1" id="KW-0479">Metal-binding</keyword>
<accession>A0A3N2Q6J7</accession>
<reference evidence="4 5" key="1">
    <citation type="journal article" date="2018" name="Mol. Ecol.">
        <title>The obligate alkalophilic soda-lake fungus Sodiomyces alkalinus has shifted to a protein diet.</title>
        <authorList>
            <person name="Grum-Grzhimaylo A.A."/>
            <person name="Falkoski D.L."/>
            <person name="van den Heuvel J."/>
            <person name="Valero-Jimenez C.A."/>
            <person name="Min B."/>
            <person name="Choi I.G."/>
            <person name="Lipzen A."/>
            <person name="Daum C.G."/>
            <person name="Aanen D.K."/>
            <person name="Tsang A."/>
            <person name="Henrissat B."/>
            <person name="Bilanenko E.N."/>
            <person name="de Vries R.P."/>
            <person name="van Kan J.A.L."/>
            <person name="Grigoriev I.V."/>
            <person name="Debets A.J.M."/>
        </authorList>
    </citation>
    <scope>NUCLEOTIDE SEQUENCE [LARGE SCALE GENOMIC DNA]</scope>
    <source>
        <strain evidence="4 5">F11</strain>
    </source>
</reference>
<name>A0A3N2Q6J7_SODAK</name>
<dbReference type="Pfam" id="PF00264">
    <property type="entry name" value="Tyrosinase"/>
    <property type="match status" value="1"/>
</dbReference>
<proteinExistence type="predicted"/>
<dbReference type="GO" id="GO:0016491">
    <property type="term" value="F:oxidoreductase activity"/>
    <property type="evidence" value="ECO:0007669"/>
    <property type="project" value="InterPro"/>
</dbReference>
<dbReference type="GO" id="GO:0046872">
    <property type="term" value="F:metal ion binding"/>
    <property type="evidence" value="ECO:0007669"/>
    <property type="project" value="UniProtKB-KW"/>
</dbReference>
<dbReference type="InterPro" id="IPR002227">
    <property type="entry name" value="Tyrosinase_Cu-bd"/>
</dbReference>
<dbReference type="InterPro" id="IPR008922">
    <property type="entry name" value="Di-copper_centre_dom_sf"/>
</dbReference>
<dbReference type="RefSeq" id="XP_028470197.1">
    <property type="nucleotide sequence ID" value="XM_028610196.1"/>
</dbReference>
<protein>
    <submittedName>
        <fullName evidence="4">Di-copper centre-containing protein</fullName>
    </submittedName>
</protein>
<gene>
    <name evidence="4" type="ORF">SODALDRAFT_326556</name>
</gene>
<evidence type="ECO:0000259" key="3">
    <source>
        <dbReference type="PROSITE" id="PS00498"/>
    </source>
</evidence>
<evidence type="ECO:0000313" key="4">
    <source>
        <dbReference type="EMBL" id="ROT42391.1"/>
    </source>
</evidence>
<organism evidence="4 5">
    <name type="scientific">Sodiomyces alkalinus (strain CBS 110278 / VKM F-3762 / F11)</name>
    <name type="common">Alkaliphilic filamentous fungus</name>
    <dbReference type="NCBI Taxonomy" id="1314773"/>
    <lineage>
        <taxon>Eukaryota</taxon>
        <taxon>Fungi</taxon>
        <taxon>Dikarya</taxon>
        <taxon>Ascomycota</taxon>
        <taxon>Pezizomycotina</taxon>
        <taxon>Sordariomycetes</taxon>
        <taxon>Hypocreomycetidae</taxon>
        <taxon>Glomerellales</taxon>
        <taxon>Plectosphaerellaceae</taxon>
        <taxon>Sodiomyces</taxon>
    </lineage>
</organism>
<dbReference type="Proteomes" id="UP000272025">
    <property type="component" value="Unassembled WGS sequence"/>
</dbReference>
<evidence type="ECO:0000256" key="2">
    <source>
        <dbReference type="ARBA" id="ARBA00023008"/>
    </source>
</evidence>
<evidence type="ECO:0000313" key="5">
    <source>
        <dbReference type="Proteomes" id="UP000272025"/>
    </source>
</evidence>
<evidence type="ECO:0000256" key="1">
    <source>
        <dbReference type="ARBA" id="ARBA00022723"/>
    </source>
</evidence>
<dbReference type="EMBL" id="ML119051">
    <property type="protein sequence ID" value="ROT42391.1"/>
    <property type="molecule type" value="Genomic_DNA"/>
</dbReference>
<feature type="domain" description="Tyrosinase copper-binding" evidence="3">
    <location>
        <begin position="136"/>
        <end position="147"/>
    </location>
</feature>
<dbReference type="OrthoDB" id="6132182at2759"/>
<dbReference type="PANTHER" id="PTHR11474:SF126">
    <property type="entry name" value="TYROSINASE-LIKE PROTEIN TYR-1-RELATED"/>
    <property type="match status" value="1"/>
</dbReference>
<keyword evidence="2" id="KW-0186">Copper</keyword>
<dbReference type="Gene3D" id="1.10.1280.10">
    <property type="entry name" value="Di-copper center containing domain from catechol oxidase"/>
    <property type="match status" value="1"/>
</dbReference>
<dbReference type="PROSITE" id="PS00498">
    <property type="entry name" value="TYROSINASE_2"/>
    <property type="match status" value="1"/>
</dbReference>